<evidence type="ECO:0000256" key="3">
    <source>
        <dbReference type="ARBA" id="ARBA00022884"/>
    </source>
</evidence>
<reference evidence="7" key="1">
    <citation type="journal article" date="2020" name="Stud. Mycol.">
        <title>101 Dothideomycetes genomes: a test case for predicting lifestyles and emergence of pathogens.</title>
        <authorList>
            <person name="Haridas S."/>
            <person name="Albert R."/>
            <person name="Binder M."/>
            <person name="Bloem J."/>
            <person name="Labutti K."/>
            <person name="Salamov A."/>
            <person name="Andreopoulos B."/>
            <person name="Baker S."/>
            <person name="Barry K."/>
            <person name="Bills G."/>
            <person name="Bluhm B."/>
            <person name="Cannon C."/>
            <person name="Castanera R."/>
            <person name="Culley D."/>
            <person name="Daum C."/>
            <person name="Ezra D."/>
            <person name="Gonzalez J."/>
            <person name="Henrissat B."/>
            <person name="Kuo A."/>
            <person name="Liang C."/>
            <person name="Lipzen A."/>
            <person name="Lutzoni F."/>
            <person name="Magnuson J."/>
            <person name="Mondo S."/>
            <person name="Nolan M."/>
            <person name="Ohm R."/>
            <person name="Pangilinan J."/>
            <person name="Park H.-J."/>
            <person name="Ramirez L."/>
            <person name="Alfaro M."/>
            <person name="Sun H."/>
            <person name="Tritt A."/>
            <person name="Yoshinaga Y."/>
            <person name="Zwiers L.-H."/>
            <person name="Turgeon B."/>
            <person name="Goodwin S."/>
            <person name="Spatafora J."/>
            <person name="Crous P."/>
            <person name="Grigoriev I."/>
        </authorList>
    </citation>
    <scope>NUCLEOTIDE SEQUENCE</scope>
    <source>
        <strain evidence="7">CBS 207.26</strain>
    </source>
</reference>
<evidence type="ECO:0000256" key="2">
    <source>
        <dbReference type="ARBA" id="ARBA00022737"/>
    </source>
</evidence>
<dbReference type="OrthoDB" id="5411533at2759"/>
<evidence type="ECO:0000313" key="8">
    <source>
        <dbReference type="Proteomes" id="UP000800200"/>
    </source>
</evidence>
<name>A0A6A6EX72_9PEZI</name>
<keyword evidence="3 4" id="KW-0694">RNA-binding</keyword>
<evidence type="ECO:0000313" key="7">
    <source>
        <dbReference type="EMBL" id="KAF2194516.1"/>
    </source>
</evidence>
<feature type="compositionally biased region" description="Polar residues" evidence="5">
    <location>
        <begin position="404"/>
        <end position="416"/>
    </location>
</feature>
<dbReference type="SMART" id="SM00360">
    <property type="entry name" value="RRM"/>
    <property type="match status" value="3"/>
</dbReference>
<dbReference type="InterPro" id="IPR012677">
    <property type="entry name" value="Nucleotide-bd_a/b_plait_sf"/>
</dbReference>
<dbReference type="CDD" id="cd12285">
    <property type="entry name" value="RRM3_RBM39_like"/>
    <property type="match status" value="1"/>
</dbReference>
<keyword evidence="1" id="KW-0597">Phosphoprotein</keyword>
<feature type="compositionally biased region" description="Basic residues" evidence="5">
    <location>
        <begin position="73"/>
        <end position="84"/>
    </location>
</feature>
<keyword evidence="2" id="KW-0677">Repeat</keyword>
<feature type="compositionally biased region" description="Basic and acidic residues" evidence="5">
    <location>
        <begin position="112"/>
        <end position="139"/>
    </location>
</feature>
<dbReference type="Proteomes" id="UP000800200">
    <property type="component" value="Unassembled WGS sequence"/>
</dbReference>
<dbReference type="CDD" id="cd12283">
    <property type="entry name" value="RRM1_RBM39_like"/>
    <property type="match status" value="1"/>
</dbReference>
<feature type="compositionally biased region" description="Basic and acidic residues" evidence="5">
    <location>
        <begin position="156"/>
        <end position="197"/>
    </location>
</feature>
<feature type="compositionally biased region" description="Low complexity" evidence="5">
    <location>
        <begin position="483"/>
        <end position="493"/>
    </location>
</feature>
<dbReference type="Gene3D" id="3.30.70.330">
    <property type="match status" value="3"/>
</dbReference>
<feature type="region of interest" description="Disordered" evidence="5">
    <location>
        <begin position="404"/>
        <end position="457"/>
    </location>
</feature>
<dbReference type="GO" id="GO:0005634">
    <property type="term" value="C:nucleus"/>
    <property type="evidence" value="ECO:0007669"/>
    <property type="project" value="InterPro"/>
</dbReference>
<dbReference type="InterPro" id="IPR035979">
    <property type="entry name" value="RBD_domain_sf"/>
</dbReference>
<evidence type="ECO:0000256" key="5">
    <source>
        <dbReference type="SAM" id="MobiDB-lite"/>
    </source>
</evidence>
<proteinExistence type="predicted"/>
<evidence type="ECO:0000256" key="1">
    <source>
        <dbReference type="ARBA" id="ARBA00022553"/>
    </source>
</evidence>
<dbReference type="EMBL" id="ML994611">
    <property type="protein sequence ID" value="KAF2194516.1"/>
    <property type="molecule type" value="Genomic_DNA"/>
</dbReference>
<protein>
    <submittedName>
        <fullName evidence="7">Splicing factor, CC1-like protein</fullName>
    </submittedName>
</protein>
<dbReference type="Pfam" id="PF00076">
    <property type="entry name" value="RRM_1"/>
    <property type="match status" value="2"/>
</dbReference>
<feature type="domain" description="RRM" evidence="6">
    <location>
        <begin position="212"/>
        <end position="289"/>
    </location>
</feature>
<feature type="compositionally biased region" description="Basic residues" evidence="5">
    <location>
        <begin position="146"/>
        <end position="155"/>
    </location>
</feature>
<gene>
    <name evidence="7" type="ORF">K469DRAFT_686537</name>
</gene>
<feature type="domain" description="RRM" evidence="6">
    <location>
        <begin position="311"/>
        <end position="388"/>
    </location>
</feature>
<feature type="region of interest" description="Disordered" evidence="5">
    <location>
        <begin position="477"/>
        <end position="505"/>
    </location>
</feature>
<dbReference type="NCBIfam" id="TIGR01622">
    <property type="entry name" value="SF-CC1"/>
    <property type="match status" value="1"/>
</dbReference>
<dbReference type="Pfam" id="PF15519">
    <property type="entry name" value="RBM39linker"/>
    <property type="match status" value="1"/>
</dbReference>
<dbReference type="GO" id="GO:0006397">
    <property type="term" value="P:mRNA processing"/>
    <property type="evidence" value="ECO:0007669"/>
    <property type="project" value="InterPro"/>
</dbReference>
<sequence length="610" mass="68903">MSSASGVDVEALLESAEKKAQLERDAGSQRLSQSSDEGRRHDTNSDRRDRDRDRERRANREYNSERHRSRDRERKRRDHSRPRSSYKDADTNEEGYRNNYDRASPNGSSASRRRDYSRERGARRGRRSSDEFGDRRGDHWTGSGHTRSRSPRRDRHYPSYRERDDYHDRDRRRDRARDRSRDRSRDRYGDRARDNRRSPKTPEPNEDERDKRTIFVQQLAARLRTKELIAFFSKVGEVVQAMIVKDRVSQRSKGVGYVEFKDEESVAKAIELTGQKLLGIPIIAQLTEAEKNRQARPTESANGNANGAPFHRLYVGNIHFSVTEQDLAAVFEPFGELEFVQLQKEDAGRSKGYGFVQFRDPTQAKQALEQMNGFELANRPIRVGLGNDRFTPESTANLLRTFGNQTSSQPFQGSAFSGQGGRGAHAGGSGGTFDRAHGRDNDRGASGASALDDTDVGGVNFNNFSRESLMRKLARIDEPESNGAARRGAAATASKPALPSANTPMPSKCIKISNLFDPDEELKHQGPNWVKELEKDVQMECEKKYGRVVHLAVDPNSQGDVYVKFDSVSGGEKAIQGLNGRLFSGRQLLASYVVDKIYNSLYGRASSRDM</sequence>
<dbReference type="PANTHER" id="PTHR48036">
    <property type="entry name" value="SPLICING FACTOR (PAD-1), PUTATIVE (AFU_ORTHOLOGUE AFUA_1G15810)-RELATED"/>
    <property type="match status" value="1"/>
</dbReference>
<dbReference type="GO" id="GO:0003723">
    <property type="term" value="F:RNA binding"/>
    <property type="evidence" value="ECO:0007669"/>
    <property type="project" value="UniProtKB-UniRule"/>
</dbReference>
<feature type="region of interest" description="Disordered" evidence="5">
    <location>
        <begin position="18"/>
        <end position="211"/>
    </location>
</feature>
<feature type="compositionally biased region" description="Gly residues" evidence="5">
    <location>
        <begin position="418"/>
        <end position="431"/>
    </location>
</feature>
<dbReference type="InterPro" id="IPR000504">
    <property type="entry name" value="RRM_dom"/>
</dbReference>
<feature type="compositionally biased region" description="Basic and acidic residues" evidence="5">
    <location>
        <begin position="18"/>
        <end position="27"/>
    </location>
</feature>
<feature type="domain" description="RRM" evidence="6">
    <location>
        <begin position="508"/>
        <end position="595"/>
    </location>
</feature>
<keyword evidence="8" id="KW-1185">Reference proteome</keyword>
<feature type="compositionally biased region" description="Basic and acidic residues" evidence="5">
    <location>
        <begin position="434"/>
        <end position="443"/>
    </location>
</feature>
<dbReference type="InterPro" id="IPR006509">
    <property type="entry name" value="RBM39_SF"/>
</dbReference>
<organism evidence="7 8">
    <name type="scientific">Zopfia rhizophila CBS 207.26</name>
    <dbReference type="NCBI Taxonomy" id="1314779"/>
    <lineage>
        <taxon>Eukaryota</taxon>
        <taxon>Fungi</taxon>
        <taxon>Dikarya</taxon>
        <taxon>Ascomycota</taxon>
        <taxon>Pezizomycotina</taxon>
        <taxon>Dothideomycetes</taxon>
        <taxon>Dothideomycetes incertae sedis</taxon>
        <taxon>Zopfiaceae</taxon>
        <taxon>Zopfia</taxon>
    </lineage>
</organism>
<evidence type="ECO:0000259" key="6">
    <source>
        <dbReference type="PROSITE" id="PS50102"/>
    </source>
</evidence>
<evidence type="ECO:0000256" key="4">
    <source>
        <dbReference type="PROSITE-ProRule" id="PRU00176"/>
    </source>
</evidence>
<feature type="compositionally biased region" description="Basic and acidic residues" evidence="5">
    <location>
        <begin position="85"/>
        <end position="100"/>
    </location>
</feature>
<dbReference type="CDD" id="cd12284">
    <property type="entry name" value="RRM2_RBM23_RBM39"/>
    <property type="match status" value="1"/>
</dbReference>
<accession>A0A6A6EX72</accession>
<dbReference type="SUPFAM" id="SSF54928">
    <property type="entry name" value="RNA-binding domain, RBD"/>
    <property type="match status" value="3"/>
</dbReference>
<dbReference type="AlphaFoldDB" id="A0A6A6EX72"/>
<feature type="compositionally biased region" description="Basic and acidic residues" evidence="5">
    <location>
        <begin position="36"/>
        <end position="72"/>
    </location>
</feature>
<dbReference type="InterPro" id="IPR029123">
    <property type="entry name" value="RBM39_linker"/>
</dbReference>
<dbReference type="PROSITE" id="PS50102">
    <property type="entry name" value="RRM"/>
    <property type="match status" value="3"/>
</dbReference>